<dbReference type="RefSeq" id="WP_054748661.1">
    <property type="nucleotide sequence ID" value="NZ_BKAM01000025.1"/>
</dbReference>
<dbReference type="Gene3D" id="2.30.30.110">
    <property type="match status" value="1"/>
</dbReference>
<name>A0A512PN66_9LACO</name>
<dbReference type="AlphaFoldDB" id="A0A512PN66"/>
<dbReference type="STRING" id="1423795.FD12_GL000156"/>
<organism evidence="1 2">
    <name type="scientific">Lentilactobacillus rapi</name>
    <dbReference type="NCBI Taxonomy" id="481723"/>
    <lineage>
        <taxon>Bacteria</taxon>
        <taxon>Bacillati</taxon>
        <taxon>Bacillota</taxon>
        <taxon>Bacilli</taxon>
        <taxon>Lactobacillales</taxon>
        <taxon>Lactobacillaceae</taxon>
        <taxon>Lentilactobacillus</taxon>
    </lineage>
</organism>
<protein>
    <recommendedName>
        <fullName evidence="3">Toxin MazF</fullName>
    </recommendedName>
</protein>
<dbReference type="OrthoDB" id="2223833at2"/>
<sequence length="112" mass="13357">MKNNTIAIAFITYSDQVGKGKTRPVLIYKQDDAHYQLFKITTKYETKSEHIRKFYYKVQEWQEAGLNRPSWIDTSTLVDFHKEWQIIKVGKLQLDDIIGLDQFLESHRTEYL</sequence>
<proteinExistence type="predicted"/>
<evidence type="ECO:0000313" key="1">
    <source>
        <dbReference type="EMBL" id="GEP72613.1"/>
    </source>
</evidence>
<gene>
    <name evidence="1" type="ORF">LRA02_14810</name>
</gene>
<dbReference type="Proteomes" id="UP000321569">
    <property type="component" value="Unassembled WGS sequence"/>
</dbReference>
<dbReference type="SUPFAM" id="SSF50118">
    <property type="entry name" value="Cell growth inhibitor/plasmid maintenance toxic component"/>
    <property type="match status" value="1"/>
</dbReference>
<evidence type="ECO:0008006" key="3">
    <source>
        <dbReference type="Google" id="ProtNLM"/>
    </source>
</evidence>
<dbReference type="EMBL" id="BKAM01000025">
    <property type="protein sequence ID" value="GEP72613.1"/>
    <property type="molecule type" value="Genomic_DNA"/>
</dbReference>
<accession>A0A512PN66</accession>
<comment type="caution">
    <text evidence="1">The sequence shown here is derived from an EMBL/GenBank/DDBJ whole genome shotgun (WGS) entry which is preliminary data.</text>
</comment>
<reference evidence="1 2" key="1">
    <citation type="submission" date="2019-07" db="EMBL/GenBank/DDBJ databases">
        <title>Whole genome shotgun sequence of Lactobacillus rapi NBRC 109618.</title>
        <authorList>
            <person name="Hosoyama A."/>
            <person name="Uohara A."/>
            <person name="Ohji S."/>
            <person name="Ichikawa N."/>
        </authorList>
    </citation>
    <scope>NUCLEOTIDE SEQUENCE [LARGE SCALE GENOMIC DNA]</scope>
    <source>
        <strain evidence="1 2">NBRC 109618</strain>
    </source>
</reference>
<dbReference type="InterPro" id="IPR011067">
    <property type="entry name" value="Plasmid_toxin/cell-grow_inhib"/>
</dbReference>
<evidence type="ECO:0000313" key="2">
    <source>
        <dbReference type="Proteomes" id="UP000321569"/>
    </source>
</evidence>